<dbReference type="FunFam" id="3.30.160.60:FF:000931">
    <property type="entry name" value="zinc finger protein 697"/>
    <property type="match status" value="1"/>
</dbReference>
<dbReference type="Proteomes" id="UP000002748">
    <property type="component" value="Unassembled WGS sequence"/>
</dbReference>
<feature type="compositionally biased region" description="Low complexity" evidence="12">
    <location>
        <begin position="555"/>
        <end position="566"/>
    </location>
</feature>
<dbReference type="AlphaFoldDB" id="J5TQC1"/>
<keyword evidence="6" id="KW-0862">Zinc</keyword>
<feature type="domain" description="C2H2-type" evidence="13">
    <location>
        <begin position="103"/>
        <end position="133"/>
    </location>
</feature>
<organism evidence="14 15">
    <name type="scientific">Trichosporon asahii var. asahii (strain ATCC 90039 / CBS 2479 / JCM 2466 / KCTC 7840 / NBRC 103889/ NCYC 2677 / UAMH 7654)</name>
    <name type="common">Yeast</name>
    <dbReference type="NCBI Taxonomy" id="1186058"/>
    <lineage>
        <taxon>Eukaryota</taxon>
        <taxon>Fungi</taxon>
        <taxon>Dikarya</taxon>
        <taxon>Basidiomycota</taxon>
        <taxon>Agaricomycotina</taxon>
        <taxon>Tremellomycetes</taxon>
        <taxon>Trichosporonales</taxon>
        <taxon>Trichosporonaceae</taxon>
        <taxon>Trichosporon</taxon>
    </lineage>
</organism>
<feature type="region of interest" description="Disordered" evidence="12">
    <location>
        <begin position="554"/>
        <end position="573"/>
    </location>
</feature>
<comment type="similarity">
    <text evidence="2">Belongs to the krueppel C2H2-type zinc-finger protein family.</text>
</comment>
<dbReference type="InterPro" id="IPR050329">
    <property type="entry name" value="GLI_C2H2-zinc-finger"/>
</dbReference>
<feature type="domain" description="C2H2-type" evidence="13">
    <location>
        <begin position="75"/>
        <end position="102"/>
    </location>
</feature>
<feature type="compositionally biased region" description="Polar residues" evidence="12">
    <location>
        <begin position="237"/>
        <end position="254"/>
    </location>
</feature>
<dbReference type="EMBL" id="ALBS01000034">
    <property type="protein sequence ID" value="EJT52131.1"/>
    <property type="molecule type" value="Genomic_DNA"/>
</dbReference>
<comment type="subcellular location">
    <subcellularLocation>
        <location evidence="1">Nucleus</location>
    </subcellularLocation>
</comment>
<feature type="compositionally biased region" description="Polar residues" evidence="12">
    <location>
        <begin position="491"/>
        <end position="508"/>
    </location>
</feature>
<sequence length="747" mass="80226">MSSRSSTPLQLVNDSNHVGPGHDFLVRPFVCKYDHCDRAFARKSDLARHFRIHTNERELTTSTALLTSSTGERPHHCETCNKAFADSSSLARHRRIHTGKRPYGCKVPGCGRQFARRNTYLKHFKRQHPDLPPPTSSSVRALHVPNYRPTGFIPGAPGAIPAPGSDSQDYSANSSVSGHPHAFAASHPPEGAAYYGGGFVNGQLHSSQLAAPGGGARLFFHPTDPAGQGAYPGLQHHTPQGDASNPSHQTSPSDRTPGGDLQGNSNGLTYGNDQTAQNGQLVSPDYTNGTESVFANQEAVARMNGGGNGFMFMKHDPHTLRQYGAPMPMVGAPWVGGGFAPGQLSIPSQLPLQPSYYPNGQPKMENGKMPNGRLCQSPLSERAASPDLVDINSVPTIKFQQPPNGYGNMQFSVDSHGSMVSPLTTASMMPGTQGQLHAVPPHMQRFHSAPGMPMNHSWSNPDPFKCSTPGFEQRPPQQQPPSVQPRRSEDANSTQWDENADGQTMSRENSANGNDDASSSKDANEPAQQSKVEWGQAPSYPNVSGVVPRGSIRMSSAASTASTTSSLMNVTQTPQGLPPISIFPLGGQAGQFNNLSFPMGHQWQQPLQKPEAMTPTVIGKPMFGNPHMEEQLDEQTITLGSPVQHKDPSQRDRQVSGVSAVGLGIANVTFDESGLDVKEEQWAPSEIGTDGEDELESEEDDEDNDSDDDFMPGANGKKRGATTTGAKRGRGRSVLGRPALKQRRISA</sequence>
<keyword evidence="3" id="KW-0479">Metal-binding</keyword>
<dbReference type="PROSITE" id="PS00028">
    <property type="entry name" value="ZINC_FINGER_C2H2_1"/>
    <property type="match status" value="3"/>
</dbReference>
<feature type="compositionally biased region" description="Low complexity" evidence="12">
    <location>
        <begin position="154"/>
        <end position="164"/>
    </location>
</feature>
<evidence type="ECO:0000256" key="1">
    <source>
        <dbReference type="ARBA" id="ARBA00004123"/>
    </source>
</evidence>
<feature type="domain" description="C2H2-type" evidence="13">
    <location>
        <begin position="29"/>
        <end position="58"/>
    </location>
</feature>
<dbReference type="GeneID" id="25990181"/>
<dbReference type="SUPFAM" id="SSF57667">
    <property type="entry name" value="beta-beta-alpha zinc fingers"/>
    <property type="match status" value="2"/>
</dbReference>
<feature type="region of interest" description="Disordered" evidence="12">
    <location>
        <begin position="215"/>
        <end position="288"/>
    </location>
</feature>
<evidence type="ECO:0000256" key="5">
    <source>
        <dbReference type="ARBA" id="ARBA00022771"/>
    </source>
</evidence>
<dbReference type="PANTHER" id="PTHR19818:SF139">
    <property type="entry name" value="PAIR-RULE PROTEIN ODD-PAIRED"/>
    <property type="match status" value="1"/>
</dbReference>
<evidence type="ECO:0000256" key="6">
    <source>
        <dbReference type="ARBA" id="ARBA00022833"/>
    </source>
</evidence>
<dbReference type="HOGENOM" id="CLU_022081_0_0_1"/>
<name>J5TQC1_TRIAS</name>
<dbReference type="InterPro" id="IPR013087">
    <property type="entry name" value="Znf_C2H2_type"/>
</dbReference>
<feature type="compositionally biased region" description="Acidic residues" evidence="12">
    <location>
        <begin position="689"/>
        <end position="710"/>
    </location>
</feature>
<keyword evidence="9" id="KW-0804">Transcription</keyword>
<feature type="compositionally biased region" description="Polar residues" evidence="12">
    <location>
        <begin position="262"/>
        <end position="288"/>
    </location>
</feature>
<accession>J5TQC1</accession>
<gene>
    <name evidence="14" type="ORF">A1Q1_06669</name>
</gene>
<dbReference type="GO" id="GO:0000978">
    <property type="term" value="F:RNA polymerase II cis-regulatory region sequence-specific DNA binding"/>
    <property type="evidence" value="ECO:0007669"/>
    <property type="project" value="TreeGrafter"/>
</dbReference>
<keyword evidence="4" id="KW-0677">Repeat</keyword>
<evidence type="ECO:0000256" key="2">
    <source>
        <dbReference type="ARBA" id="ARBA00006991"/>
    </source>
</evidence>
<dbReference type="KEGG" id="tasa:A1Q1_06669"/>
<comment type="caution">
    <text evidence="14">The sequence shown here is derived from an EMBL/GenBank/DDBJ whole genome shotgun (WGS) entry which is preliminary data.</text>
</comment>
<evidence type="ECO:0000256" key="7">
    <source>
        <dbReference type="ARBA" id="ARBA00023015"/>
    </source>
</evidence>
<dbReference type="GO" id="GO:0000981">
    <property type="term" value="F:DNA-binding transcription factor activity, RNA polymerase II-specific"/>
    <property type="evidence" value="ECO:0007669"/>
    <property type="project" value="UniProtKB-ARBA"/>
</dbReference>
<dbReference type="GO" id="GO:0008270">
    <property type="term" value="F:zinc ion binding"/>
    <property type="evidence" value="ECO:0007669"/>
    <property type="project" value="UniProtKB-KW"/>
</dbReference>
<evidence type="ECO:0000256" key="8">
    <source>
        <dbReference type="ARBA" id="ARBA00023125"/>
    </source>
</evidence>
<dbReference type="SMART" id="SM00355">
    <property type="entry name" value="ZnF_C2H2"/>
    <property type="match status" value="3"/>
</dbReference>
<evidence type="ECO:0000256" key="9">
    <source>
        <dbReference type="ARBA" id="ARBA00023163"/>
    </source>
</evidence>
<evidence type="ECO:0000259" key="13">
    <source>
        <dbReference type="PROSITE" id="PS50157"/>
    </source>
</evidence>
<dbReference type="VEuPathDB" id="FungiDB:A1Q1_06669"/>
<dbReference type="FunFam" id="3.30.160.60:FF:000125">
    <property type="entry name" value="Putative zinc finger protein 143"/>
    <property type="match status" value="1"/>
</dbReference>
<evidence type="ECO:0000256" key="3">
    <source>
        <dbReference type="ARBA" id="ARBA00022723"/>
    </source>
</evidence>
<feature type="region of interest" description="Disordered" evidence="12">
    <location>
        <begin position="675"/>
        <end position="747"/>
    </location>
</feature>
<feature type="region of interest" description="Disordered" evidence="12">
    <location>
        <begin position="154"/>
        <end position="184"/>
    </location>
</feature>
<dbReference type="GO" id="GO:0045944">
    <property type="term" value="P:positive regulation of transcription by RNA polymerase II"/>
    <property type="evidence" value="ECO:0007669"/>
    <property type="project" value="UniProtKB-ARBA"/>
</dbReference>
<dbReference type="RefSeq" id="XP_014183193.1">
    <property type="nucleotide sequence ID" value="XM_014327718.1"/>
</dbReference>
<feature type="compositionally biased region" description="Polar residues" evidence="12">
    <location>
        <begin position="165"/>
        <end position="177"/>
    </location>
</feature>
<keyword evidence="7" id="KW-0805">Transcription regulation</keyword>
<dbReference type="Gene3D" id="3.30.160.60">
    <property type="entry name" value="Classic Zinc Finger"/>
    <property type="match status" value="3"/>
</dbReference>
<evidence type="ECO:0000313" key="15">
    <source>
        <dbReference type="Proteomes" id="UP000002748"/>
    </source>
</evidence>
<dbReference type="PROSITE" id="PS50157">
    <property type="entry name" value="ZINC_FINGER_C2H2_2"/>
    <property type="match status" value="3"/>
</dbReference>
<dbReference type="GO" id="GO:0005634">
    <property type="term" value="C:nucleus"/>
    <property type="evidence" value="ECO:0007669"/>
    <property type="project" value="UniProtKB-SubCell"/>
</dbReference>
<reference evidence="14 15" key="1">
    <citation type="journal article" date="2012" name="Eukaryot. Cell">
        <title>Draft genome sequence of CBS 2479, the standard type strain of Trichosporon asahii.</title>
        <authorList>
            <person name="Yang R.Y."/>
            <person name="Li H.T."/>
            <person name="Zhu H."/>
            <person name="Zhou G.P."/>
            <person name="Wang M."/>
            <person name="Wang L."/>
        </authorList>
    </citation>
    <scope>NUCLEOTIDE SEQUENCE [LARGE SCALE GENOMIC DNA]</scope>
    <source>
        <strain evidence="15">ATCC 90039 / CBS 2479 / JCM 2466 / KCTC 7840 / NCYC 2677 / UAMH 7654</strain>
    </source>
</reference>
<evidence type="ECO:0000256" key="10">
    <source>
        <dbReference type="ARBA" id="ARBA00023242"/>
    </source>
</evidence>
<evidence type="ECO:0000256" key="4">
    <source>
        <dbReference type="ARBA" id="ARBA00022737"/>
    </source>
</evidence>
<evidence type="ECO:0000256" key="11">
    <source>
        <dbReference type="PROSITE-ProRule" id="PRU00042"/>
    </source>
</evidence>
<proteinExistence type="inferred from homology"/>
<protein>
    <recommendedName>
        <fullName evidence="13">C2H2-type domain-containing protein</fullName>
    </recommendedName>
</protein>
<keyword evidence="8" id="KW-0238">DNA-binding</keyword>
<evidence type="ECO:0000256" key="12">
    <source>
        <dbReference type="SAM" id="MobiDB-lite"/>
    </source>
</evidence>
<feature type="region of interest" description="Disordered" evidence="12">
    <location>
        <begin position="443"/>
        <end position="548"/>
    </location>
</feature>
<evidence type="ECO:0000313" key="14">
    <source>
        <dbReference type="EMBL" id="EJT52131.1"/>
    </source>
</evidence>
<dbReference type="OrthoDB" id="654211at2759"/>
<keyword evidence="10" id="KW-0539">Nucleus</keyword>
<dbReference type="PANTHER" id="PTHR19818">
    <property type="entry name" value="ZINC FINGER PROTEIN ZIC AND GLI"/>
    <property type="match status" value="1"/>
</dbReference>
<dbReference type="InterPro" id="IPR036236">
    <property type="entry name" value="Znf_C2H2_sf"/>
</dbReference>
<keyword evidence="5 11" id="KW-0863">Zinc-finger</keyword>
<dbReference type="Pfam" id="PF00096">
    <property type="entry name" value="zf-C2H2"/>
    <property type="match status" value="2"/>
</dbReference>